<accession>A0A4Q2DEG5</accession>
<evidence type="ECO:0000313" key="1">
    <source>
        <dbReference type="EMBL" id="RXW17472.1"/>
    </source>
</evidence>
<gene>
    <name evidence="1" type="ORF">EST38_g8386</name>
</gene>
<dbReference type="EMBL" id="SDEE01000338">
    <property type="protein sequence ID" value="RXW17472.1"/>
    <property type="molecule type" value="Genomic_DNA"/>
</dbReference>
<proteinExistence type="predicted"/>
<reference evidence="1 2" key="1">
    <citation type="submission" date="2019-01" db="EMBL/GenBank/DDBJ databases">
        <title>Draft genome sequence of Psathyrella aberdarensis IHI B618.</title>
        <authorList>
            <person name="Buettner E."/>
            <person name="Kellner H."/>
        </authorList>
    </citation>
    <scope>NUCLEOTIDE SEQUENCE [LARGE SCALE GENOMIC DNA]</scope>
    <source>
        <strain evidence="1 2">IHI B618</strain>
    </source>
</reference>
<name>A0A4Q2DEG5_9AGAR</name>
<dbReference type="AlphaFoldDB" id="A0A4Q2DEG5"/>
<comment type="caution">
    <text evidence="1">The sequence shown here is derived from an EMBL/GenBank/DDBJ whole genome shotgun (WGS) entry which is preliminary data.</text>
</comment>
<dbReference type="Proteomes" id="UP000290288">
    <property type="component" value="Unassembled WGS sequence"/>
</dbReference>
<keyword evidence="2" id="KW-1185">Reference proteome</keyword>
<evidence type="ECO:0000313" key="2">
    <source>
        <dbReference type="Proteomes" id="UP000290288"/>
    </source>
</evidence>
<sequence>MPEFKGLCAMLRERFYEAERDQRQNSENRVATQIKVFEVMSYWLAQPQLPVNLELLREMQEFCKTAHKMKSFQTMAEELLRSIEARIRVSMVSLNLFQGV</sequence>
<protein>
    <submittedName>
        <fullName evidence="1">Uncharacterized protein</fullName>
    </submittedName>
</protein>
<organism evidence="1 2">
    <name type="scientific">Candolleomyces aberdarensis</name>
    <dbReference type="NCBI Taxonomy" id="2316362"/>
    <lineage>
        <taxon>Eukaryota</taxon>
        <taxon>Fungi</taxon>
        <taxon>Dikarya</taxon>
        <taxon>Basidiomycota</taxon>
        <taxon>Agaricomycotina</taxon>
        <taxon>Agaricomycetes</taxon>
        <taxon>Agaricomycetidae</taxon>
        <taxon>Agaricales</taxon>
        <taxon>Agaricineae</taxon>
        <taxon>Psathyrellaceae</taxon>
        <taxon>Candolleomyces</taxon>
    </lineage>
</organism>